<protein>
    <submittedName>
        <fullName evidence="1">Uncharacterized protein</fullName>
    </submittedName>
</protein>
<organism evidence="1 2">
    <name type="scientific">Phytophthora megakarya</name>
    <dbReference type="NCBI Taxonomy" id="4795"/>
    <lineage>
        <taxon>Eukaryota</taxon>
        <taxon>Sar</taxon>
        <taxon>Stramenopiles</taxon>
        <taxon>Oomycota</taxon>
        <taxon>Peronosporomycetes</taxon>
        <taxon>Peronosporales</taxon>
        <taxon>Peronosporaceae</taxon>
        <taxon>Phytophthora</taxon>
    </lineage>
</organism>
<dbReference type="OrthoDB" id="126525at2759"/>
<keyword evidence="2" id="KW-1185">Reference proteome</keyword>
<dbReference type="EMBL" id="NBNE01023778">
    <property type="protein sequence ID" value="OWY90142.1"/>
    <property type="molecule type" value="Genomic_DNA"/>
</dbReference>
<accession>A0A225UAT4</accession>
<dbReference type="AlphaFoldDB" id="A0A225UAT4"/>
<dbReference type="Proteomes" id="UP000198211">
    <property type="component" value="Unassembled WGS sequence"/>
</dbReference>
<reference evidence="2" key="1">
    <citation type="submission" date="2017-03" db="EMBL/GenBank/DDBJ databases">
        <title>Phytopthora megakarya and P. palmivora, two closely related causual agents of cacao black pod achieved similar genome size and gene model numbers by different mechanisms.</title>
        <authorList>
            <person name="Ali S."/>
            <person name="Shao J."/>
            <person name="Larry D.J."/>
            <person name="Kronmiller B."/>
            <person name="Shen D."/>
            <person name="Strem M.D."/>
            <person name="Melnick R.L."/>
            <person name="Guiltinan M.J."/>
            <person name="Tyler B.M."/>
            <person name="Meinhardt L.W."/>
            <person name="Bailey B.A."/>
        </authorList>
    </citation>
    <scope>NUCLEOTIDE SEQUENCE [LARGE SCALE GENOMIC DNA]</scope>
    <source>
        <strain evidence="2">zdho120</strain>
    </source>
</reference>
<dbReference type="PANTHER" id="PTHR40866:SF1">
    <property type="entry name" value="BED-TYPE DOMAIN-CONTAINING PROTEIN"/>
    <property type="match status" value="1"/>
</dbReference>
<evidence type="ECO:0000313" key="1">
    <source>
        <dbReference type="EMBL" id="OWY90142.1"/>
    </source>
</evidence>
<name>A0A225UAT4_9STRA</name>
<proteinExistence type="predicted"/>
<gene>
    <name evidence="1" type="ORF">PHMEG_00041863</name>
</gene>
<comment type="caution">
    <text evidence="1">The sequence shown here is derived from an EMBL/GenBank/DDBJ whole genome shotgun (WGS) entry which is preliminary data.</text>
</comment>
<dbReference type="PANTHER" id="PTHR40866">
    <property type="entry name" value="BED-TYPE DOMAIN-CONTAINING PROTEIN"/>
    <property type="match status" value="1"/>
</dbReference>
<evidence type="ECO:0000313" key="2">
    <source>
        <dbReference type="Proteomes" id="UP000198211"/>
    </source>
</evidence>
<sequence>MIGIFRGRATSVLPLSLPHGSEADSPQRLLEPHAACVTGAPRLRGSHGRRANSRDRIHAELRTRLRPKRLWWLDWIVKNNLPLYVCENLATRRYSNLDPICVETLLSAMDRLTRAIERTIAAEMPDQFGLIFDGWSHASEHFVAVFAC</sequence>